<evidence type="ECO:0000313" key="3">
    <source>
        <dbReference type="Proteomes" id="UP000294489"/>
    </source>
</evidence>
<evidence type="ECO:0000256" key="1">
    <source>
        <dbReference type="SAM" id="MobiDB-lite"/>
    </source>
</evidence>
<comment type="caution">
    <text evidence="2">The sequence shown here is derived from an EMBL/GenBank/DDBJ whole genome shotgun (WGS) entry which is preliminary data.</text>
</comment>
<name>A0A4V3GU62_9GAMM</name>
<feature type="compositionally biased region" description="Low complexity" evidence="1">
    <location>
        <begin position="85"/>
        <end position="105"/>
    </location>
</feature>
<dbReference type="RefSeq" id="WP_134017941.1">
    <property type="nucleotide sequence ID" value="NZ_SOEC01000008.1"/>
</dbReference>
<feature type="region of interest" description="Disordered" evidence="1">
    <location>
        <begin position="85"/>
        <end position="107"/>
    </location>
</feature>
<dbReference type="OrthoDB" id="6452664at2"/>
<organism evidence="2 3">
    <name type="scientific">Modicisalibacter xianhensis</name>
    <dbReference type="NCBI Taxonomy" id="442341"/>
    <lineage>
        <taxon>Bacteria</taxon>
        <taxon>Pseudomonadati</taxon>
        <taxon>Pseudomonadota</taxon>
        <taxon>Gammaproteobacteria</taxon>
        <taxon>Oceanospirillales</taxon>
        <taxon>Halomonadaceae</taxon>
        <taxon>Modicisalibacter</taxon>
    </lineage>
</organism>
<gene>
    <name evidence="2" type="ORF">DFO67_108142</name>
</gene>
<evidence type="ECO:0000313" key="2">
    <source>
        <dbReference type="EMBL" id="TDX29098.1"/>
    </source>
</evidence>
<sequence>MPSINLGRVRFNWLGQYDPLVAYQEYDCVEDDGQSYVCIAPVTGTGPNDTGGGTYWGSMLIRSADYNQARQDAIDAAEAAQGSATAAGTSETNAGNSATAAGASATKADRWANEAEDVEVEPGKFSAFHFAQKAAAFGDPNQFDITADQTTDTRTLAQWTAQTKSNQAGLDGHLNAADPHNQYFNQSRGDVRYAKLSGANDFDTMPTVGGSPIVESGSNSDGEWWRSSDGIAHCRRLRTYPSPGGTDMGYVTWNLPISFVSGNLPAAFLSVGATSGSGIRCERQWLLVNLNGTVTCRYVFESAVATSFDVQECLMASGRWK</sequence>
<reference evidence="2 3" key="1">
    <citation type="submission" date="2019-03" db="EMBL/GenBank/DDBJ databases">
        <title>Freshwater and sediment microbial communities from various areas in North America, analyzing microbe dynamics in response to fracking.</title>
        <authorList>
            <person name="Lamendella R."/>
        </authorList>
    </citation>
    <scope>NUCLEOTIDE SEQUENCE [LARGE SCALE GENOMIC DNA]</scope>
    <source>
        <strain evidence="2 3">6_TX</strain>
    </source>
</reference>
<proteinExistence type="predicted"/>
<accession>A0A4V3GU62</accession>
<dbReference type="Proteomes" id="UP000294489">
    <property type="component" value="Unassembled WGS sequence"/>
</dbReference>
<dbReference type="AlphaFoldDB" id="A0A4V3GU62"/>
<protein>
    <submittedName>
        <fullName evidence="2">Uncharacterized protein</fullName>
    </submittedName>
</protein>
<dbReference type="EMBL" id="SOEC01000008">
    <property type="protein sequence ID" value="TDX29098.1"/>
    <property type="molecule type" value="Genomic_DNA"/>
</dbReference>